<dbReference type="RefSeq" id="WP_035619982.1">
    <property type="nucleotide sequence ID" value="NZ_CCAE010000001.1"/>
</dbReference>
<evidence type="ECO:0000313" key="1">
    <source>
        <dbReference type="EMBL" id="CDN85772.1"/>
    </source>
</evidence>
<accession>A0A1L1P7K1</accession>
<organism evidence="1 2">
    <name type="scientific">Hydrogenophaga intermedia</name>
    <dbReference type="NCBI Taxonomy" id="65786"/>
    <lineage>
        <taxon>Bacteria</taxon>
        <taxon>Pseudomonadati</taxon>
        <taxon>Pseudomonadota</taxon>
        <taxon>Betaproteobacteria</taxon>
        <taxon>Burkholderiales</taxon>
        <taxon>Comamonadaceae</taxon>
        <taxon>Hydrogenophaga</taxon>
    </lineage>
</organism>
<name>A0A1L1P7K1_HYDIT</name>
<reference evidence="2" key="2">
    <citation type="submission" date="2014-11" db="EMBL/GenBank/DDBJ databases">
        <title>Draft genome sequence of Hydrogenophaga intermedia S1.</title>
        <authorList>
            <person name="Gan H.M."/>
            <person name="Chew T.H."/>
            <person name="Stolz A."/>
        </authorList>
    </citation>
    <scope>NUCLEOTIDE SEQUENCE [LARGE SCALE GENOMIC DNA]</scope>
    <source>
        <strain evidence="2">S1</strain>
    </source>
</reference>
<dbReference type="EMBL" id="CCAE010000001">
    <property type="protein sequence ID" value="CDN85772.1"/>
    <property type="molecule type" value="Genomic_DNA"/>
</dbReference>
<gene>
    <name evidence="1" type="ORF">BN948_00165</name>
</gene>
<dbReference type="Proteomes" id="UP000028878">
    <property type="component" value="Unassembled WGS sequence"/>
</dbReference>
<sequence length="88" mass="9700">MTLPANPLFRIVDQATGKPVFVVQASDRSQADERIAVVLSLHQDAPWLAEPEAFDVQEQSPVEPLHCATFLDGYFSVLAEAYCGRSTH</sequence>
<evidence type="ECO:0000313" key="2">
    <source>
        <dbReference type="Proteomes" id="UP000028878"/>
    </source>
</evidence>
<proteinExistence type="predicted"/>
<reference evidence="2" key="1">
    <citation type="submission" date="2014-02" db="EMBL/GenBank/DDBJ databases">
        <authorList>
            <person name="Gan H."/>
        </authorList>
    </citation>
    <scope>NUCLEOTIDE SEQUENCE [LARGE SCALE GENOMIC DNA]</scope>
    <source>
        <strain evidence="2">S1</strain>
    </source>
</reference>
<protein>
    <submittedName>
        <fullName evidence="1">Uncharacterized protein</fullName>
    </submittedName>
</protein>
<keyword evidence="2" id="KW-1185">Reference proteome</keyword>
<dbReference type="AlphaFoldDB" id="A0A1L1P7K1"/>